<dbReference type="GO" id="GO:0043565">
    <property type="term" value="F:sequence-specific DNA binding"/>
    <property type="evidence" value="ECO:0007669"/>
    <property type="project" value="InterPro"/>
</dbReference>
<dbReference type="Proteomes" id="UP000617426">
    <property type="component" value="Unassembled WGS sequence"/>
</dbReference>
<keyword evidence="6" id="KW-1185">Reference proteome</keyword>
<evidence type="ECO:0000256" key="3">
    <source>
        <dbReference type="ARBA" id="ARBA00023163"/>
    </source>
</evidence>
<evidence type="ECO:0000313" key="5">
    <source>
        <dbReference type="EMBL" id="MBB6335367.1"/>
    </source>
</evidence>
<name>A0A923E6Q6_9ACTO</name>
<evidence type="ECO:0000259" key="4">
    <source>
        <dbReference type="PROSITE" id="PS01124"/>
    </source>
</evidence>
<gene>
    <name evidence="5" type="ORF">HD592_001932</name>
</gene>
<evidence type="ECO:0000256" key="2">
    <source>
        <dbReference type="ARBA" id="ARBA00023125"/>
    </source>
</evidence>
<evidence type="ECO:0000256" key="1">
    <source>
        <dbReference type="ARBA" id="ARBA00023015"/>
    </source>
</evidence>
<dbReference type="PANTHER" id="PTHR43280">
    <property type="entry name" value="ARAC-FAMILY TRANSCRIPTIONAL REGULATOR"/>
    <property type="match status" value="1"/>
</dbReference>
<keyword evidence="1" id="KW-0805">Transcription regulation</keyword>
<dbReference type="PANTHER" id="PTHR43280:SF2">
    <property type="entry name" value="HTH-TYPE TRANSCRIPTIONAL REGULATOR EXSA"/>
    <property type="match status" value="1"/>
</dbReference>
<dbReference type="EMBL" id="JACHMK010000001">
    <property type="protein sequence ID" value="MBB6335367.1"/>
    <property type="molecule type" value="Genomic_DNA"/>
</dbReference>
<comment type="caution">
    <text evidence="5">The sequence shown here is derived from an EMBL/GenBank/DDBJ whole genome shotgun (WGS) entry which is preliminary data.</text>
</comment>
<accession>A0A923E6Q6</accession>
<dbReference type="AlphaFoldDB" id="A0A923E6Q6"/>
<protein>
    <submittedName>
        <fullName evidence="5">AraC-like DNA-binding protein</fullName>
    </submittedName>
</protein>
<dbReference type="RefSeq" id="WP_221437876.1">
    <property type="nucleotide sequence ID" value="NZ_JACHMK010000001.1"/>
</dbReference>
<keyword evidence="3" id="KW-0804">Transcription</keyword>
<dbReference type="InterPro" id="IPR009057">
    <property type="entry name" value="Homeodomain-like_sf"/>
</dbReference>
<dbReference type="Gene3D" id="1.10.10.60">
    <property type="entry name" value="Homeodomain-like"/>
    <property type="match status" value="2"/>
</dbReference>
<dbReference type="GO" id="GO:0003700">
    <property type="term" value="F:DNA-binding transcription factor activity"/>
    <property type="evidence" value="ECO:0007669"/>
    <property type="project" value="InterPro"/>
</dbReference>
<dbReference type="SUPFAM" id="SSF46689">
    <property type="entry name" value="Homeodomain-like"/>
    <property type="match status" value="2"/>
</dbReference>
<dbReference type="InterPro" id="IPR018060">
    <property type="entry name" value="HTH_AraC"/>
</dbReference>
<dbReference type="PROSITE" id="PS01124">
    <property type="entry name" value="HTH_ARAC_FAMILY_2"/>
    <property type="match status" value="1"/>
</dbReference>
<dbReference type="SMART" id="SM00342">
    <property type="entry name" value="HTH_ARAC"/>
    <property type="match status" value="1"/>
</dbReference>
<reference evidence="5" key="1">
    <citation type="submission" date="2020-08" db="EMBL/GenBank/DDBJ databases">
        <title>Sequencing the genomes of 1000 actinobacteria strains.</title>
        <authorList>
            <person name="Klenk H.-P."/>
        </authorList>
    </citation>
    <scope>NUCLEOTIDE SEQUENCE</scope>
    <source>
        <strain evidence="5">DSM 10695</strain>
    </source>
</reference>
<proteinExistence type="predicted"/>
<feature type="domain" description="HTH araC/xylS-type" evidence="4">
    <location>
        <begin position="166"/>
        <end position="264"/>
    </location>
</feature>
<organism evidence="5 6">
    <name type="scientific">Schaalia hyovaginalis</name>
    <dbReference type="NCBI Taxonomy" id="29316"/>
    <lineage>
        <taxon>Bacteria</taxon>
        <taxon>Bacillati</taxon>
        <taxon>Actinomycetota</taxon>
        <taxon>Actinomycetes</taxon>
        <taxon>Actinomycetales</taxon>
        <taxon>Actinomycetaceae</taxon>
        <taxon>Schaalia</taxon>
    </lineage>
</organism>
<sequence length="272" mass="30779">MAVVRAGSAILFGKFGDHYLNIGDVALISPCTLFRVEPEPWVTITTLYVDNDYLVDQIFWQYAAHFTDRLDTQTFLDAQDTDPIHVVRLGENRASLLTPWLDELTALSTNGLLPERFYRLQALLFCIFDIVVPTLDDGGIVPRGRTSVLPRLPRRRAFSPVQEEARLAARMLRDGLAEEWTLDRLAASVHLSRSRLGRVFREAFGKTPIAYLTMLRAERMAELLRTTDAPIATIASQLGWPDPDYAGRLFKQSVGYSPRQYRALSRRIPAAE</sequence>
<keyword evidence="2 5" id="KW-0238">DNA-binding</keyword>
<evidence type="ECO:0000313" key="6">
    <source>
        <dbReference type="Proteomes" id="UP000617426"/>
    </source>
</evidence>
<dbReference type="Pfam" id="PF12833">
    <property type="entry name" value="HTH_18"/>
    <property type="match status" value="1"/>
</dbReference>